<comment type="function">
    <text evidence="1">Involved in DNA recombination.</text>
</comment>
<evidence type="ECO:0000256" key="2">
    <source>
        <dbReference type="ARBA" id="ARBA00009840"/>
    </source>
</evidence>
<dbReference type="InParanoid" id="A0A3G9J570"/>
<keyword evidence="4" id="KW-0233">DNA recombination</keyword>
<dbReference type="PANTHER" id="PTHR30563">
    <property type="entry name" value="DNA RECOMBINATION PROTEIN RMUC"/>
    <property type="match status" value="1"/>
</dbReference>
<evidence type="ECO:0000256" key="1">
    <source>
        <dbReference type="ARBA" id="ARBA00003416"/>
    </source>
</evidence>
<keyword evidence="5" id="KW-0812">Transmembrane</keyword>
<dbReference type="GO" id="GO:0006310">
    <property type="term" value="P:DNA recombination"/>
    <property type="evidence" value="ECO:0007669"/>
    <property type="project" value="UniProtKB-KW"/>
</dbReference>
<gene>
    <name evidence="6" type="ORF">SG0102_11740</name>
</gene>
<proteinExistence type="inferred from homology"/>
<evidence type="ECO:0000313" key="6">
    <source>
        <dbReference type="EMBL" id="BBH26240.1"/>
    </source>
</evidence>
<evidence type="ECO:0000256" key="3">
    <source>
        <dbReference type="ARBA" id="ARBA00023054"/>
    </source>
</evidence>
<sequence>MMYFLLFALIIACVLIIFMLYTILQKMNDGHRFDRLEQGLLNNRHELVENKAVGSSLSKNYEMMLKELMKTKESLAVNANQLQDISHNIHDMNAIMVNTKKRGNFGEYQLYYLLSMYLGENEVIYEKQYHLSNGKIGDAALHLPGSSLVMIIDSKFPSENYLRLVDDPEDIHAVNEFRQNVKKHIKDISEKYILTGITSEAAIMFIPSEAIYLYICQNEPSLMEEAHRAHVLMTSPSTLMGVCMTLVNITKDYQRSQNIEKIEKLLIAMKDDSERMMERYSKVQKSSATLQKQIDEMGISVDKIDHRIHQLYDGKE</sequence>
<dbReference type="EMBL" id="AP019309">
    <property type="protein sequence ID" value="BBH26240.1"/>
    <property type="molecule type" value="Genomic_DNA"/>
</dbReference>
<feature type="transmembrane region" description="Helical" evidence="5">
    <location>
        <begin position="6"/>
        <end position="24"/>
    </location>
</feature>
<dbReference type="AlphaFoldDB" id="A0A3G9J570"/>
<dbReference type="Proteomes" id="UP000268059">
    <property type="component" value="Chromosome"/>
</dbReference>
<dbReference type="Pfam" id="PF02646">
    <property type="entry name" value="RmuC"/>
    <property type="match status" value="1"/>
</dbReference>
<evidence type="ECO:0000313" key="7">
    <source>
        <dbReference type="Proteomes" id="UP000268059"/>
    </source>
</evidence>
<reference evidence="6 7" key="1">
    <citation type="submission" date="2018-11" db="EMBL/GenBank/DDBJ databases">
        <title>Novel Erysipelotrichaceae bacterium isolated from small intestine of a swine.</title>
        <authorList>
            <person name="Kim J.S."/>
            <person name="Choe H."/>
            <person name="Lee Y.R."/>
            <person name="Kim K.M."/>
            <person name="Park D.S."/>
        </authorList>
    </citation>
    <scope>NUCLEOTIDE SEQUENCE [LARGE SCALE GENOMIC DNA]</scope>
    <source>
        <strain evidence="6 7">SG0102</strain>
    </source>
</reference>
<accession>A0A3G9J570</accession>
<dbReference type="PANTHER" id="PTHR30563:SF0">
    <property type="entry name" value="DNA RECOMBINATION PROTEIN RMUC"/>
    <property type="match status" value="1"/>
</dbReference>
<organism evidence="6 7">
    <name type="scientific">Intestinibaculum porci</name>
    <dbReference type="NCBI Taxonomy" id="2487118"/>
    <lineage>
        <taxon>Bacteria</taxon>
        <taxon>Bacillati</taxon>
        <taxon>Bacillota</taxon>
        <taxon>Erysipelotrichia</taxon>
        <taxon>Erysipelotrichales</taxon>
        <taxon>Erysipelotrichaceae</taxon>
        <taxon>Intestinibaculum</taxon>
    </lineage>
</organism>
<comment type="similarity">
    <text evidence="2">Belongs to the RmuC family.</text>
</comment>
<evidence type="ECO:0000256" key="4">
    <source>
        <dbReference type="ARBA" id="ARBA00023172"/>
    </source>
</evidence>
<keyword evidence="5" id="KW-1133">Transmembrane helix</keyword>
<dbReference type="RefSeq" id="WP_125119131.1">
    <property type="nucleotide sequence ID" value="NZ_AP019309.1"/>
</dbReference>
<dbReference type="OrthoDB" id="370725at2"/>
<evidence type="ECO:0000256" key="5">
    <source>
        <dbReference type="SAM" id="Phobius"/>
    </source>
</evidence>
<evidence type="ECO:0008006" key="8">
    <source>
        <dbReference type="Google" id="ProtNLM"/>
    </source>
</evidence>
<keyword evidence="7" id="KW-1185">Reference proteome</keyword>
<protein>
    <recommendedName>
        <fullName evidence="8">DNA recombination protein RmuC</fullName>
    </recommendedName>
</protein>
<dbReference type="KEGG" id="ebm:SG0102_11740"/>
<dbReference type="InterPro" id="IPR003798">
    <property type="entry name" value="DNA_recombination_RmuC"/>
</dbReference>
<name>A0A3G9J570_9FIRM</name>
<keyword evidence="5" id="KW-0472">Membrane</keyword>
<keyword evidence="3" id="KW-0175">Coiled coil</keyword>